<evidence type="ECO:0000313" key="3">
    <source>
        <dbReference type="Proteomes" id="UP000199588"/>
    </source>
</evidence>
<dbReference type="RefSeq" id="WP_090653598.1">
    <property type="nucleotide sequence ID" value="NZ_CP015031.1"/>
</dbReference>
<comment type="caution">
    <text evidence="2">The sequence shown here is derived from an EMBL/GenBank/DDBJ whole genome shotgun (WGS) entry which is preliminary data.</text>
</comment>
<dbReference type="InterPro" id="IPR004045">
    <property type="entry name" value="Glutathione_S-Trfase_N"/>
</dbReference>
<dbReference type="EMBL" id="FMUQ01000002">
    <property type="protein sequence ID" value="SCX75025.1"/>
    <property type="molecule type" value="Genomic_DNA"/>
</dbReference>
<dbReference type="Proteomes" id="UP000199588">
    <property type="component" value="Unassembled WGS sequence"/>
</dbReference>
<dbReference type="Pfam" id="PF13417">
    <property type="entry name" value="GST_N_3"/>
    <property type="match status" value="1"/>
</dbReference>
<dbReference type="InterPro" id="IPR007494">
    <property type="entry name" value="Glutaredoxin2_C"/>
</dbReference>
<dbReference type="Pfam" id="PF04399">
    <property type="entry name" value="Glutaredoxin2_C"/>
    <property type="match status" value="1"/>
</dbReference>
<feature type="domain" description="GST N-terminal" evidence="1">
    <location>
        <begin position="1"/>
        <end position="77"/>
    </location>
</feature>
<dbReference type="SFLD" id="SFLDG01183">
    <property type="entry name" value="Grx2-like"/>
    <property type="match status" value="1"/>
</dbReference>
<dbReference type="CDD" id="cd03037">
    <property type="entry name" value="GST_N_GRX2"/>
    <property type="match status" value="1"/>
</dbReference>
<dbReference type="SUPFAM" id="SSF52833">
    <property type="entry name" value="Thioredoxin-like"/>
    <property type="match status" value="1"/>
</dbReference>
<dbReference type="PROSITE" id="PS50404">
    <property type="entry name" value="GST_NTER"/>
    <property type="match status" value="1"/>
</dbReference>
<dbReference type="InterPro" id="IPR036249">
    <property type="entry name" value="Thioredoxin-like_sf"/>
</dbReference>
<dbReference type="InterPro" id="IPR036282">
    <property type="entry name" value="Glutathione-S-Trfase_C_sf"/>
</dbReference>
<dbReference type="PROSITE" id="PS00195">
    <property type="entry name" value="GLUTAREDOXIN_1"/>
    <property type="match status" value="1"/>
</dbReference>
<dbReference type="SUPFAM" id="SSF47616">
    <property type="entry name" value="GST C-terminal domain-like"/>
    <property type="match status" value="1"/>
</dbReference>
<evidence type="ECO:0000259" key="1">
    <source>
        <dbReference type="PROSITE" id="PS50404"/>
    </source>
</evidence>
<accession>A0A1G5AAX3</accession>
<dbReference type="SFLD" id="SFLDS00019">
    <property type="entry name" value="Glutathione_Transferase_(cytos"/>
    <property type="match status" value="1"/>
</dbReference>
<sequence length="216" mass="24618">MKLYVYEHCPFCVRARMIFGLKNLPFEPEVLSNDDEATPTSLVGKKVVPILVKDDGTAMPESLDIVKYVDENFGDKLLTEQIRPELEVQLKQIGSYYNHLLLPRFVKLGLAEYNTQSALNYFIQKKTKSIGDFAENLANTPQYLDKLNRDLTLLDNLILAQDKVNGEQLSVEDIILFPMLRNLTCVKGVIFPTRVKNYVDCMAKMSKIDLFYGNAV</sequence>
<dbReference type="InterPro" id="IPR011767">
    <property type="entry name" value="GLR_AS"/>
</dbReference>
<gene>
    <name evidence="2" type="ORF">SAMN02910354_00078</name>
</gene>
<dbReference type="NCBIfam" id="TIGR02182">
    <property type="entry name" value="GRXB"/>
    <property type="match status" value="1"/>
</dbReference>
<evidence type="ECO:0000313" key="2">
    <source>
        <dbReference type="EMBL" id="SCX75025.1"/>
    </source>
</evidence>
<reference evidence="2 3" key="1">
    <citation type="submission" date="2016-10" db="EMBL/GenBank/DDBJ databases">
        <authorList>
            <person name="Varghese N."/>
            <person name="Submissions S."/>
        </authorList>
    </citation>
    <scope>NUCLEOTIDE SEQUENCE [LARGE SCALE GENOMIC DNA]</scope>
    <source>
        <strain evidence="2 3">DSM 22022</strain>
    </source>
</reference>
<name>A0A1G5AAX3_9PAST</name>
<dbReference type="InterPro" id="IPR011901">
    <property type="entry name" value="Grx2"/>
</dbReference>
<protein>
    <submittedName>
        <fullName evidence="2">Glutaredoxin 2</fullName>
    </submittedName>
</protein>
<dbReference type="Gene3D" id="3.40.30.10">
    <property type="entry name" value="Glutaredoxin"/>
    <property type="match status" value="1"/>
</dbReference>
<dbReference type="NCBIfam" id="NF007702">
    <property type="entry name" value="PRK10387.1"/>
    <property type="match status" value="1"/>
</dbReference>
<organism evidence="2 3">
    <name type="scientific">Basfia succiniciproducens</name>
    <dbReference type="NCBI Taxonomy" id="653940"/>
    <lineage>
        <taxon>Bacteria</taxon>
        <taxon>Pseudomonadati</taxon>
        <taxon>Pseudomonadota</taxon>
        <taxon>Gammaproteobacteria</taxon>
        <taxon>Pasteurellales</taxon>
        <taxon>Pasteurellaceae</taxon>
        <taxon>Basfia</taxon>
    </lineage>
</organism>
<keyword evidence="3" id="KW-1185">Reference proteome</keyword>
<proteinExistence type="predicted"/>
<dbReference type="CDD" id="cd03199">
    <property type="entry name" value="GST_C_GRX2"/>
    <property type="match status" value="1"/>
</dbReference>
<dbReference type="SFLD" id="SFLDG01204">
    <property type="entry name" value="Grx2-like.1"/>
    <property type="match status" value="1"/>
</dbReference>
<dbReference type="Gene3D" id="1.20.1050.10">
    <property type="match status" value="1"/>
</dbReference>
<dbReference type="InterPro" id="IPR040079">
    <property type="entry name" value="Glutathione_S-Trfase"/>
</dbReference>